<accession>A0A4U9VM85</accession>
<sequence length="228" mass="26148">MKKRIALFYTLLLSALLFSGCKKEDNYDELSRLADLKIQEAIKLATSRPCSDLKEWYIDTLYYTYAAVHPSFEKEYKQLLAEARELQARAQKVYKGPPILNDPGPLPPHFGLRCLTGHVKVARATDLELEEINQRLHDLFSQITTFFDDVPCTDASKWGVVTIRKDCEFVPILMTETKNFAEFGNMMEQYNQLYHAKRLLIKSSDCPSRNDKPAKGVVCENGKPKVTY</sequence>
<organism evidence="2 3">
    <name type="scientific">Sphingobacterium thalpophilum</name>
    <dbReference type="NCBI Taxonomy" id="259"/>
    <lineage>
        <taxon>Bacteria</taxon>
        <taxon>Pseudomonadati</taxon>
        <taxon>Bacteroidota</taxon>
        <taxon>Sphingobacteriia</taxon>
        <taxon>Sphingobacteriales</taxon>
        <taxon>Sphingobacteriaceae</taxon>
        <taxon>Sphingobacterium</taxon>
    </lineage>
</organism>
<dbReference type="Proteomes" id="UP000308196">
    <property type="component" value="Chromosome"/>
</dbReference>
<dbReference type="STRING" id="1123265.GCA_000686625_02732"/>
<evidence type="ECO:0000313" key="3">
    <source>
        <dbReference type="Proteomes" id="UP000308196"/>
    </source>
</evidence>
<reference evidence="2 3" key="1">
    <citation type="submission" date="2019-05" db="EMBL/GenBank/DDBJ databases">
        <authorList>
            <consortium name="Pathogen Informatics"/>
        </authorList>
    </citation>
    <scope>NUCLEOTIDE SEQUENCE [LARGE SCALE GENOMIC DNA]</scope>
    <source>
        <strain evidence="2 3">NCTC11429</strain>
    </source>
</reference>
<feature type="signal peptide" evidence="1">
    <location>
        <begin position="1"/>
        <end position="19"/>
    </location>
</feature>
<gene>
    <name evidence="2" type="ORF">NCTC11429_03053</name>
</gene>
<dbReference type="PROSITE" id="PS51257">
    <property type="entry name" value="PROKAR_LIPOPROTEIN"/>
    <property type="match status" value="1"/>
</dbReference>
<dbReference type="EMBL" id="LR590484">
    <property type="protein sequence ID" value="VTR44481.1"/>
    <property type="molecule type" value="Genomic_DNA"/>
</dbReference>
<evidence type="ECO:0000313" key="2">
    <source>
        <dbReference type="EMBL" id="VTR44481.1"/>
    </source>
</evidence>
<keyword evidence="1" id="KW-0732">Signal</keyword>
<name>A0A4U9VM85_9SPHI</name>
<protein>
    <submittedName>
        <fullName evidence="2">Uncharacterized protein</fullName>
    </submittedName>
</protein>
<feature type="chain" id="PRO_5020310308" evidence="1">
    <location>
        <begin position="20"/>
        <end position="228"/>
    </location>
</feature>
<dbReference type="GeneID" id="78463743"/>
<dbReference type="KEGG" id="stha:NCTC11429_03053"/>
<proteinExistence type="predicted"/>
<dbReference type="RefSeq" id="WP_028069833.1">
    <property type="nucleotide sequence ID" value="NZ_LR590484.1"/>
</dbReference>
<dbReference type="AlphaFoldDB" id="A0A4U9VM85"/>
<evidence type="ECO:0000256" key="1">
    <source>
        <dbReference type="SAM" id="SignalP"/>
    </source>
</evidence>